<dbReference type="PANTHER" id="PTHR11709:SF434">
    <property type="entry name" value="IRON TRANSPORT MULTICOPPER OXIDASE FET5-RELATED"/>
    <property type="match status" value="1"/>
</dbReference>
<keyword evidence="23" id="KW-1185">Reference proteome</keyword>
<dbReference type="PROSITE" id="PS00080">
    <property type="entry name" value="MULTICOPPER_OXIDASE2"/>
    <property type="match status" value="1"/>
</dbReference>
<evidence type="ECO:0000256" key="1">
    <source>
        <dbReference type="ARBA" id="ARBA00001935"/>
    </source>
</evidence>
<evidence type="ECO:0000256" key="4">
    <source>
        <dbReference type="ARBA" id="ARBA00022475"/>
    </source>
</evidence>
<dbReference type="GO" id="GO:0005886">
    <property type="term" value="C:plasma membrane"/>
    <property type="evidence" value="ECO:0007669"/>
    <property type="project" value="UniProtKB-SubCell"/>
</dbReference>
<keyword evidence="7" id="KW-0479">Metal-binding</keyword>
<feature type="domain" description="Plastocyanin-like" evidence="19">
    <location>
        <begin position="156"/>
        <end position="278"/>
    </location>
</feature>
<keyword evidence="9" id="KW-0677">Repeat</keyword>
<sequence>MNLLWLILAVKLEFSLAKTHQFNFTAGWVNANPDGVTERQMIGFNGVWPIPDIHVNKGDRVELYLTNKLGEGIGTSLHFHGLFMNSSYGNANQADGPEMVTQCPIMNGDMYLYNFTVPNQAGTYWYHAHSGSQYGDGMRAAFIIHDEDEPFEYDDEMVISLADLYVDHSYDLTRKFLSRFNPTGAEPIPSNILFNNTMNATLNFEPEKTYLLRFINMGLFVSQFIAIEDHEMTIVEIDGVFIKPNSTDLLSIASGQRISVLVKAKKEDPGRNFAIMQMMDVNMLDVVPEDLVLNRTNYISYNEDYSKPKAFTVPDFKSATNDFYLRPIDEIELLDKYDVQIQFDVRMDNLGDGVNYAFFNNISYTSPKIPTLTTLLTSGELGSNPLIYGDNINAHVLKGGEIIEVVLNNYDPGRHPFHLHGHNFQIVQKSGAYREDKDYPPEEQDSITIPYNESFPLMPMPDYPMIRDTVVLEPNGHVVIRFRADNPGVWLFHCHVNWHVEQGLAAVFIEDPLVLQEREQLSDNYRQICSHGGFINEGNAAGHSDDWFNMDDLPRQKNSLPDGFQLKGYIAFFISTVIGLFGLYTITQYGLQDSIPNDQEVYSRLKSILEENNLNE</sequence>
<keyword evidence="12" id="KW-0408">Iron</keyword>
<dbReference type="CDD" id="cd13851">
    <property type="entry name" value="CuRO_1_Fet3p"/>
    <property type="match status" value="1"/>
</dbReference>
<dbReference type="FunFam" id="2.60.40.420:FF:000024">
    <property type="entry name" value="FET5p Multicopper oxidase"/>
    <property type="match status" value="1"/>
</dbReference>
<evidence type="ECO:0000256" key="15">
    <source>
        <dbReference type="ARBA" id="ARBA00023136"/>
    </source>
</evidence>
<dbReference type="GO" id="GO:0010106">
    <property type="term" value="P:cellular response to iron ion starvation"/>
    <property type="evidence" value="ECO:0007669"/>
    <property type="project" value="TreeGrafter"/>
</dbReference>
<dbReference type="EMBL" id="HE612871">
    <property type="protein sequence ID" value="CCE66177.1"/>
    <property type="molecule type" value="Genomic_DNA"/>
</dbReference>
<protein>
    <recommendedName>
        <fullName evidence="24">Iron transport multicopper oxidase FET5</fullName>
    </recommendedName>
</protein>
<evidence type="ECO:0000313" key="23">
    <source>
        <dbReference type="Proteomes" id="UP000005666"/>
    </source>
</evidence>
<gene>
    <name evidence="22" type="primary">TPHA0P00190</name>
    <name evidence="22" type="ordered locus">TPHA_0P00190</name>
</gene>
<evidence type="ECO:0000256" key="3">
    <source>
        <dbReference type="ARBA" id="ARBA00010609"/>
    </source>
</evidence>
<accession>G8C1Z9</accession>
<evidence type="ECO:0000256" key="11">
    <source>
        <dbReference type="ARBA" id="ARBA00023002"/>
    </source>
</evidence>
<dbReference type="CDD" id="cd13877">
    <property type="entry name" value="CuRO_2_Fet3p_like"/>
    <property type="match status" value="1"/>
</dbReference>
<organism evidence="22 23">
    <name type="scientific">Tetrapisispora phaffii (strain ATCC 24235 / CBS 4417 / NBRC 1672 / NRRL Y-8282 / UCD 70-5)</name>
    <name type="common">Yeast</name>
    <name type="synonym">Fabospora phaffii</name>
    <dbReference type="NCBI Taxonomy" id="1071381"/>
    <lineage>
        <taxon>Eukaryota</taxon>
        <taxon>Fungi</taxon>
        <taxon>Dikarya</taxon>
        <taxon>Ascomycota</taxon>
        <taxon>Saccharomycotina</taxon>
        <taxon>Saccharomycetes</taxon>
        <taxon>Saccharomycetales</taxon>
        <taxon>Saccharomycetaceae</taxon>
        <taxon>Tetrapisispora</taxon>
    </lineage>
</organism>
<comment type="similarity">
    <text evidence="3">Belongs to the multicopper oxidase family.</text>
</comment>
<evidence type="ECO:0000259" key="21">
    <source>
        <dbReference type="Pfam" id="PF07732"/>
    </source>
</evidence>
<evidence type="ECO:0000256" key="5">
    <source>
        <dbReference type="ARBA" id="ARBA00022496"/>
    </source>
</evidence>
<evidence type="ECO:0000256" key="2">
    <source>
        <dbReference type="ARBA" id="ARBA00004162"/>
    </source>
</evidence>
<evidence type="ECO:0000259" key="19">
    <source>
        <dbReference type="Pfam" id="PF00394"/>
    </source>
</evidence>
<dbReference type="InterPro" id="IPR001117">
    <property type="entry name" value="Cu-oxidase_2nd"/>
</dbReference>
<dbReference type="GO" id="GO:0004322">
    <property type="term" value="F:ferroxidase activity"/>
    <property type="evidence" value="ECO:0007669"/>
    <property type="project" value="EnsemblFungi"/>
</dbReference>
<keyword evidence="6 17" id="KW-0812">Transmembrane</keyword>
<evidence type="ECO:0000256" key="8">
    <source>
        <dbReference type="ARBA" id="ARBA00022729"/>
    </source>
</evidence>
<feature type="domain" description="Plastocyanin-like" evidence="20">
    <location>
        <begin position="364"/>
        <end position="512"/>
    </location>
</feature>
<dbReference type="InterPro" id="IPR044130">
    <property type="entry name" value="CuRO_2_Fet3-like"/>
</dbReference>
<dbReference type="GO" id="GO:0000329">
    <property type="term" value="C:fungal-type vacuole membrane"/>
    <property type="evidence" value="ECO:0007669"/>
    <property type="project" value="EnsemblFungi"/>
</dbReference>
<evidence type="ECO:0000259" key="20">
    <source>
        <dbReference type="Pfam" id="PF07731"/>
    </source>
</evidence>
<dbReference type="STRING" id="1071381.G8C1Z9"/>
<dbReference type="Pfam" id="PF00394">
    <property type="entry name" value="Cu-oxidase"/>
    <property type="match status" value="1"/>
</dbReference>
<keyword evidence="5" id="KW-0410">Iron transport</keyword>
<proteinExistence type="inferred from homology"/>
<evidence type="ECO:0000256" key="12">
    <source>
        <dbReference type="ARBA" id="ARBA00023004"/>
    </source>
</evidence>
<dbReference type="GeneID" id="11530791"/>
<dbReference type="GO" id="GO:0045121">
    <property type="term" value="C:membrane raft"/>
    <property type="evidence" value="ECO:0007669"/>
    <property type="project" value="EnsemblFungi"/>
</dbReference>
<keyword evidence="15 17" id="KW-0472">Membrane</keyword>
<dbReference type="Pfam" id="PF07731">
    <property type="entry name" value="Cu-oxidase_2"/>
    <property type="match status" value="1"/>
</dbReference>
<dbReference type="RefSeq" id="XP_003688611.1">
    <property type="nucleotide sequence ID" value="XM_003688563.1"/>
</dbReference>
<evidence type="ECO:0000313" key="22">
    <source>
        <dbReference type="EMBL" id="CCE66177.1"/>
    </source>
</evidence>
<dbReference type="InterPro" id="IPR045087">
    <property type="entry name" value="Cu-oxidase_fam"/>
</dbReference>
<dbReference type="CDD" id="cd13899">
    <property type="entry name" value="CuRO_3_Fet3p"/>
    <property type="match status" value="1"/>
</dbReference>
<dbReference type="GO" id="GO:0005507">
    <property type="term" value="F:copper ion binding"/>
    <property type="evidence" value="ECO:0007669"/>
    <property type="project" value="InterPro"/>
</dbReference>
<dbReference type="FunFam" id="2.60.40.420:FF:000025">
    <property type="entry name" value="FET5p Multicopper oxidase"/>
    <property type="match status" value="1"/>
</dbReference>
<dbReference type="KEGG" id="tpf:TPHA_0P00190"/>
<keyword evidence="4" id="KW-1003">Cell membrane</keyword>
<evidence type="ECO:0000256" key="9">
    <source>
        <dbReference type="ARBA" id="ARBA00022737"/>
    </source>
</evidence>
<evidence type="ECO:0000256" key="7">
    <source>
        <dbReference type="ARBA" id="ARBA00022723"/>
    </source>
</evidence>
<keyword evidence="10 17" id="KW-1133">Transmembrane helix</keyword>
<reference evidence="22 23" key="1">
    <citation type="journal article" date="2011" name="Proc. Natl. Acad. Sci. U.S.A.">
        <title>Evolutionary erosion of yeast sex chromosomes by mating-type switching accidents.</title>
        <authorList>
            <person name="Gordon J.L."/>
            <person name="Armisen D."/>
            <person name="Proux-Wera E."/>
            <person name="Oheigeartaigh S.S."/>
            <person name="Byrne K.P."/>
            <person name="Wolfe K.H."/>
        </authorList>
    </citation>
    <scope>NUCLEOTIDE SEQUENCE [LARGE SCALE GENOMIC DNA]</scope>
    <source>
        <strain evidence="23">ATCC 24235 / CBS 4417 / NBRC 1672 / NRRL Y-8282 / UCD 70-5</strain>
    </source>
</reference>
<dbReference type="InterPro" id="IPR011706">
    <property type="entry name" value="Cu-oxidase_C"/>
</dbReference>
<feature type="signal peptide" evidence="18">
    <location>
        <begin position="1"/>
        <end position="17"/>
    </location>
</feature>
<keyword evidence="16" id="KW-0325">Glycoprotein</keyword>
<keyword evidence="8 18" id="KW-0732">Signal</keyword>
<evidence type="ECO:0008006" key="24">
    <source>
        <dbReference type="Google" id="ProtNLM"/>
    </source>
</evidence>
<dbReference type="InterPro" id="IPR033138">
    <property type="entry name" value="Cu_oxidase_CS"/>
</dbReference>
<dbReference type="GO" id="GO:0034755">
    <property type="term" value="P:iron ion transmembrane transport"/>
    <property type="evidence" value="ECO:0007669"/>
    <property type="project" value="EnsemblFungi"/>
</dbReference>
<keyword evidence="14" id="KW-0813">Transport</keyword>
<feature type="chain" id="PRO_5003508650" description="Iron transport multicopper oxidase FET5" evidence="18">
    <location>
        <begin position="18"/>
        <end position="616"/>
    </location>
</feature>
<keyword evidence="13" id="KW-0186">Copper</keyword>
<dbReference type="OMA" id="GHNFQIV"/>
<evidence type="ECO:0000256" key="14">
    <source>
        <dbReference type="ARBA" id="ARBA00023065"/>
    </source>
</evidence>
<dbReference type="SUPFAM" id="SSF49503">
    <property type="entry name" value="Cupredoxins"/>
    <property type="match status" value="3"/>
</dbReference>
<dbReference type="InterPro" id="IPR011707">
    <property type="entry name" value="Cu-oxidase-like_N"/>
</dbReference>
<evidence type="ECO:0000256" key="16">
    <source>
        <dbReference type="ARBA" id="ARBA00023180"/>
    </source>
</evidence>
<dbReference type="HOGENOM" id="CLU_006504_7_3_1"/>
<dbReference type="Proteomes" id="UP000005666">
    <property type="component" value="Chromosome 16"/>
</dbReference>
<keyword evidence="11" id="KW-0560">Oxidoreductase</keyword>
<evidence type="ECO:0000256" key="10">
    <source>
        <dbReference type="ARBA" id="ARBA00022989"/>
    </source>
</evidence>
<evidence type="ECO:0000256" key="17">
    <source>
        <dbReference type="SAM" id="Phobius"/>
    </source>
</evidence>
<keyword evidence="14" id="KW-0406">Ion transport</keyword>
<dbReference type="eggNOG" id="KOG1263">
    <property type="taxonomic scope" value="Eukaryota"/>
</dbReference>
<dbReference type="InterPro" id="IPR002355">
    <property type="entry name" value="Cu_oxidase_Cu_BS"/>
</dbReference>
<dbReference type="GO" id="GO:0033215">
    <property type="term" value="P:reductive iron assimilation"/>
    <property type="evidence" value="ECO:0007669"/>
    <property type="project" value="TreeGrafter"/>
</dbReference>
<dbReference type="PANTHER" id="PTHR11709">
    <property type="entry name" value="MULTI-COPPER OXIDASE"/>
    <property type="match status" value="1"/>
</dbReference>
<dbReference type="Pfam" id="PF07732">
    <property type="entry name" value="Cu-oxidase_3"/>
    <property type="match status" value="1"/>
</dbReference>
<name>G8C1Z9_TETPH</name>
<dbReference type="AlphaFoldDB" id="G8C1Z9"/>
<evidence type="ECO:0000256" key="18">
    <source>
        <dbReference type="SAM" id="SignalP"/>
    </source>
</evidence>
<evidence type="ECO:0000256" key="6">
    <source>
        <dbReference type="ARBA" id="ARBA00022692"/>
    </source>
</evidence>
<dbReference type="OrthoDB" id="2121828at2759"/>
<comment type="cofactor">
    <cofactor evidence="1">
        <name>Cu cation</name>
        <dbReference type="ChEBI" id="CHEBI:23378"/>
    </cofactor>
</comment>
<feature type="domain" description="Plastocyanin-like" evidence="21">
    <location>
        <begin position="27"/>
        <end position="148"/>
    </location>
</feature>
<dbReference type="Gene3D" id="2.60.40.420">
    <property type="entry name" value="Cupredoxins - blue copper proteins"/>
    <property type="match status" value="3"/>
</dbReference>
<feature type="transmembrane region" description="Helical" evidence="17">
    <location>
        <begin position="566"/>
        <end position="586"/>
    </location>
</feature>
<comment type="subcellular location">
    <subcellularLocation>
        <location evidence="2">Cell membrane</location>
        <topology evidence="2">Single-pass membrane protein</topology>
    </subcellularLocation>
</comment>
<evidence type="ECO:0000256" key="13">
    <source>
        <dbReference type="ARBA" id="ARBA00023008"/>
    </source>
</evidence>
<dbReference type="PROSITE" id="PS00079">
    <property type="entry name" value="MULTICOPPER_OXIDASE1"/>
    <property type="match status" value="1"/>
</dbReference>
<dbReference type="GO" id="GO:0061841">
    <property type="term" value="C:high-affinity iron exporter complex"/>
    <property type="evidence" value="ECO:0007669"/>
    <property type="project" value="EnsemblFungi"/>
</dbReference>
<dbReference type="InterPro" id="IPR008972">
    <property type="entry name" value="Cupredoxin"/>
</dbReference>